<feature type="active site" description="Proton acceptor" evidence="5">
    <location>
        <position position="146"/>
    </location>
</feature>
<dbReference type="NCBIfam" id="TIGR00419">
    <property type="entry name" value="tim"/>
    <property type="match status" value="1"/>
</dbReference>
<dbReference type="PROSITE" id="PS51440">
    <property type="entry name" value="TIM_2"/>
    <property type="match status" value="1"/>
</dbReference>
<feature type="binding site" evidence="5">
    <location>
        <begin position="14"/>
        <end position="16"/>
    </location>
    <ligand>
        <name>substrate</name>
    </ligand>
</feature>
<feature type="active site" description="Electrophile" evidence="5">
    <location>
        <position position="98"/>
    </location>
</feature>
<comment type="function">
    <text evidence="5">Involved in the gluconeogenesis. Catalyzes stereospecifically the conversion of dihydroxyacetone phosphate (DHAP) to D-glyceraldehyde-3-phosphate (G3P).</text>
</comment>
<evidence type="ECO:0000256" key="5">
    <source>
        <dbReference type="HAMAP-Rule" id="MF_00147"/>
    </source>
</evidence>
<dbReference type="CDD" id="cd00311">
    <property type="entry name" value="TIM"/>
    <property type="match status" value="1"/>
</dbReference>
<dbReference type="GO" id="GO:0006096">
    <property type="term" value="P:glycolytic process"/>
    <property type="evidence" value="ECO:0007669"/>
    <property type="project" value="UniProtKB-UniRule"/>
</dbReference>
<gene>
    <name evidence="5 6" type="primary">tpiA</name>
    <name evidence="6" type="ORF">DK846_01195</name>
</gene>
<keyword evidence="7" id="KW-1185">Reference proteome</keyword>
<dbReference type="UniPathway" id="UPA00109">
    <property type="reaction ID" value="UER00189"/>
</dbReference>
<keyword evidence="4 5" id="KW-0413">Isomerase</keyword>
<dbReference type="Pfam" id="PF00121">
    <property type="entry name" value="TIM"/>
    <property type="match status" value="1"/>
</dbReference>
<dbReference type="EMBL" id="QGMY01000002">
    <property type="protein sequence ID" value="PWR73814.1"/>
    <property type="molecule type" value="Genomic_DNA"/>
</dbReference>
<dbReference type="GO" id="GO:0005737">
    <property type="term" value="C:cytoplasm"/>
    <property type="evidence" value="ECO:0007669"/>
    <property type="project" value="UniProtKB-SubCell"/>
</dbReference>
<name>A0A2V2N0B9_9EURY</name>
<feature type="binding site" evidence="5">
    <location>
        <begin position="207"/>
        <end position="208"/>
    </location>
    <ligand>
        <name>substrate</name>
    </ligand>
</feature>
<keyword evidence="1 5" id="KW-0312">Gluconeogenesis</keyword>
<feature type="binding site" evidence="5">
    <location>
        <position position="151"/>
    </location>
    <ligand>
        <name>substrate</name>
    </ligand>
</feature>
<protein>
    <recommendedName>
        <fullName evidence="5">Triosephosphate isomerase</fullName>
        <shortName evidence="5">TIM</shortName>
        <shortName evidence="5">TPI</shortName>
        <ecNumber evidence="5">5.3.1.1</ecNumber>
    </recommendedName>
    <alternativeName>
        <fullName evidence="5">Triose-phosphate isomerase</fullName>
    </alternativeName>
</protein>
<accession>A0A2V2N0B9</accession>
<dbReference type="HAMAP" id="MF_00147_A">
    <property type="entry name" value="TIM_A"/>
    <property type="match status" value="1"/>
</dbReference>
<comment type="subcellular location">
    <subcellularLocation>
        <location evidence="5">Cytoplasm</location>
    </subcellularLocation>
</comment>
<comment type="similarity">
    <text evidence="5">Belongs to the triosephosphate isomerase family.</text>
</comment>
<proteinExistence type="inferred from homology"/>
<comment type="caution">
    <text evidence="6">The sequence shown here is derived from an EMBL/GenBank/DDBJ whole genome shotgun (WGS) entry which is preliminary data.</text>
</comment>
<evidence type="ECO:0000256" key="3">
    <source>
        <dbReference type="ARBA" id="ARBA00023152"/>
    </source>
</evidence>
<evidence type="ECO:0000256" key="4">
    <source>
        <dbReference type="ARBA" id="ARBA00023235"/>
    </source>
</evidence>
<comment type="catalytic activity">
    <reaction evidence="5">
        <text>D-glyceraldehyde 3-phosphate = dihydroxyacetone phosphate</text>
        <dbReference type="Rhea" id="RHEA:18585"/>
        <dbReference type="ChEBI" id="CHEBI:57642"/>
        <dbReference type="ChEBI" id="CHEBI:59776"/>
        <dbReference type="EC" id="5.3.1.1"/>
    </reaction>
</comment>
<evidence type="ECO:0000313" key="7">
    <source>
        <dbReference type="Proteomes" id="UP000245657"/>
    </source>
</evidence>
<dbReference type="RefSeq" id="WP_109967094.1">
    <property type="nucleotide sequence ID" value="NZ_CP176093.1"/>
</dbReference>
<comment type="subunit">
    <text evidence="5">Homotetramer; dimer of dimers.</text>
</comment>
<dbReference type="GO" id="GO:0006094">
    <property type="term" value="P:gluconeogenesis"/>
    <property type="evidence" value="ECO:0007669"/>
    <property type="project" value="UniProtKB-UniRule"/>
</dbReference>
<dbReference type="EC" id="5.3.1.1" evidence="5"/>
<dbReference type="GeneID" id="97549143"/>
<feature type="binding site" evidence="5">
    <location>
        <position position="186"/>
    </location>
    <ligand>
        <name>substrate</name>
    </ligand>
</feature>
<dbReference type="Gene3D" id="3.20.20.70">
    <property type="entry name" value="Aldolase class I"/>
    <property type="match status" value="1"/>
</dbReference>
<keyword evidence="3 5" id="KW-0324">Glycolysis</keyword>
<dbReference type="InterPro" id="IPR022891">
    <property type="entry name" value="Triosephosphate_isomerase_arc"/>
</dbReference>
<dbReference type="InterPro" id="IPR000652">
    <property type="entry name" value="Triosephosphate_isomerase"/>
</dbReference>
<comment type="pathway">
    <text evidence="5">Carbohydrate biosynthesis; gluconeogenesis.</text>
</comment>
<dbReference type="InterPro" id="IPR013785">
    <property type="entry name" value="Aldolase_TIM"/>
</dbReference>
<dbReference type="AlphaFoldDB" id="A0A2V2N0B9"/>
<reference evidence="6 7" key="1">
    <citation type="submission" date="2018-05" db="EMBL/GenBank/DDBJ databases">
        <title>Draft genome of Methanospirillum lacunae Ki8-1.</title>
        <authorList>
            <person name="Dueholm M.S."/>
            <person name="Nielsen P.H."/>
            <person name="Bakmann L.F."/>
            <person name="Otzen D.E."/>
        </authorList>
    </citation>
    <scope>NUCLEOTIDE SEQUENCE [LARGE SCALE GENOMIC DNA]</scope>
    <source>
        <strain evidence="6 7">Ki8-1</strain>
    </source>
</reference>
<evidence type="ECO:0000256" key="2">
    <source>
        <dbReference type="ARBA" id="ARBA00022490"/>
    </source>
</evidence>
<dbReference type="UniPathway" id="UPA00138"/>
<dbReference type="InterPro" id="IPR035990">
    <property type="entry name" value="TIM_sf"/>
</dbReference>
<sequence>MAHHTIKSPVVLVNLKCYQESVGHGAHRIAQAAQEVAEESGVSIALAPMYMDIHPIKHHFGIPVFAQHFDPISPGAHTGRIPLTAIKTAGAVGSLINHSEYRLSIADIETNVQALRNEGMISCVCSNNVATTSAVATLGPDYVAIEPPELIGGKISVAEANPEIITGSVQAALKANPDVKVLTGAGIHSGKCVKTAVDLGTVGVLLASSVVKAEDPGAVLRDLVSLL</sequence>
<dbReference type="NCBIfam" id="NF003302">
    <property type="entry name" value="PRK04302.1"/>
    <property type="match status" value="1"/>
</dbReference>
<organism evidence="6 7">
    <name type="scientific">Methanospirillum lacunae</name>
    <dbReference type="NCBI Taxonomy" id="668570"/>
    <lineage>
        <taxon>Archaea</taxon>
        <taxon>Methanobacteriati</taxon>
        <taxon>Methanobacteriota</taxon>
        <taxon>Stenosarchaea group</taxon>
        <taxon>Methanomicrobia</taxon>
        <taxon>Methanomicrobiales</taxon>
        <taxon>Methanospirillaceae</taxon>
        <taxon>Methanospirillum</taxon>
    </lineage>
</organism>
<dbReference type="Proteomes" id="UP000245657">
    <property type="component" value="Unassembled WGS sequence"/>
</dbReference>
<dbReference type="SUPFAM" id="SSF51351">
    <property type="entry name" value="Triosephosphate isomerase (TIM)"/>
    <property type="match status" value="1"/>
</dbReference>
<comment type="pathway">
    <text evidence="5">Carbohydrate degradation; glycolysis; D-glyceraldehyde 3-phosphate from glycerone phosphate: step 1/1.</text>
</comment>
<keyword evidence="2 5" id="KW-0963">Cytoplasm</keyword>
<evidence type="ECO:0000256" key="1">
    <source>
        <dbReference type="ARBA" id="ARBA00022432"/>
    </source>
</evidence>
<dbReference type="GO" id="GO:0004807">
    <property type="term" value="F:triose-phosphate isomerase activity"/>
    <property type="evidence" value="ECO:0007669"/>
    <property type="project" value="UniProtKB-UniRule"/>
</dbReference>
<evidence type="ECO:0000313" key="6">
    <source>
        <dbReference type="EMBL" id="PWR73814.1"/>
    </source>
</evidence>